<feature type="domain" description="N-acetyltransferase" evidence="3">
    <location>
        <begin position="8"/>
        <end position="166"/>
    </location>
</feature>
<dbReference type="SUPFAM" id="SSF55729">
    <property type="entry name" value="Acyl-CoA N-acyltransferases (Nat)"/>
    <property type="match status" value="1"/>
</dbReference>
<dbReference type="GO" id="GO:0016747">
    <property type="term" value="F:acyltransferase activity, transferring groups other than amino-acyl groups"/>
    <property type="evidence" value="ECO:0007669"/>
    <property type="project" value="InterPro"/>
</dbReference>
<keyword evidence="5" id="KW-1185">Reference proteome</keyword>
<dbReference type="PANTHER" id="PTHR43800">
    <property type="entry name" value="PEPTIDYL-LYSINE N-ACETYLTRANSFERASE YJAB"/>
    <property type="match status" value="1"/>
</dbReference>
<protein>
    <submittedName>
        <fullName evidence="4">GNAT superfamily N-acetyltransferase</fullName>
    </submittedName>
</protein>
<dbReference type="RefSeq" id="WP_179663044.1">
    <property type="nucleotide sequence ID" value="NZ_JACCBG010000001.1"/>
</dbReference>
<dbReference type="Gene3D" id="3.40.630.30">
    <property type="match status" value="1"/>
</dbReference>
<evidence type="ECO:0000256" key="2">
    <source>
        <dbReference type="ARBA" id="ARBA00023315"/>
    </source>
</evidence>
<sequence>MSTPSYAVRIRLARPSDLRHLAAVEDSGAPLFEELFGAALAPVLVEPARSGRDRDLDGIFLLVAEETGSGTVVGFAHVREVEGHAHLEQLSVRPEHGRRGTGAALVAAAEEEARWLGYDELSLCTYREVPWNGPFYRRLGYREAGPLAPWQQRLHDHEVELGLDVNGVRVVMARPLRRR</sequence>
<dbReference type="Proteomes" id="UP000535511">
    <property type="component" value="Unassembled WGS sequence"/>
</dbReference>
<accession>A0A7Y9JA17</accession>
<dbReference type="InterPro" id="IPR016181">
    <property type="entry name" value="Acyl_CoA_acyltransferase"/>
</dbReference>
<evidence type="ECO:0000313" key="5">
    <source>
        <dbReference type="Proteomes" id="UP000535511"/>
    </source>
</evidence>
<comment type="caution">
    <text evidence="4">The sequence shown here is derived from an EMBL/GenBank/DDBJ whole genome shotgun (WGS) entry which is preliminary data.</text>
</comment>
<keyword evidence="2" id="KW-0012">Acyltransferase</keyword>
<dbReference type="Pfam" id="PF00583">
    <property type="entry name" value="Acetyltransf_1"/>
    <property type="match status" value="1"/>
</dbReference>
<reference evidence="4 5" key="1">
    <citation type="submission" date="2020-07" db="EMBL/GenBank/DDBJ databases">
        <title>Sequencing the genomes of 1000 actinobacteria strains.</title>
        <authorList>
            <person name="Klenk H.-P."/>
        </authorList>
    </citation>
    <scope>NUCLEOTIDE SEQUENCE [LARGE SCALE GENOMIC DNA]</scope>
    <source>
        <strain evidence="4 5">DSM 21350</strain>
    </source>
</reference>
<proteinExistence type="predicted"/>
<dbReference type="InterPro" id="IPR000182">
    <property type="entry name" value="GNAT_dom"/>
</dbReference>
<gene>
    <name evidence="4" type="ORF">BJZ21_001358</name>
</gene>
<evidence type="ECO:0000313" key="4">
    <source>
        <dbReference type="EMBL" id="NYD41275.1"/>
    </source>
</evidence>
<dbReference type="AlphaFoldDB" id="A0A7Y9JA17"/>
<evidence type="ECO:0000256" key="1">
    <source>
        <dbReference type="ARBA" id="ARBA00022679"/>
    </source>
</evidence>
<dbReference type="PROSITE" id="PS51186">
    <property type="entry name" value="GNAT"/>
    <property type="match status" value="1"/>
</dbReference>
<organism evidence="4 5">
    <name type="scientific">Nocardioides panaciterrulae</name>
    <dbReference type="NCBI Taxonomy" id="661492"/>
    <lineage>
        <taxon>Bacteria</taxon>
        <taxon>Bacillati</taxon>
        <taxon>Actinomycetota</taxon>
        <taxon>Actinomycetes</taxon>
        <taxon>Propionibacteriales</taxon>
        <taxon>Nocardioidaceae</taxon>
        <taxon>Nocardioides</taxon>
    </lineage>
</organism>
<keyword evidence="1 4" id="KW-0808">Transferase</keyword>
<dbReference type="PANTHER" id="PTHR43800:SF1">
    <property type="entry name" value="PEPTIDYL-LYSINE N-ACETYLTRANSFERASE YJAB"/>
    <property type="match status" value="1"/>
</dbReference>
<evidence type="ECO:0000259" key="3">
    <source>
        <dbReference type="PROSITE" id="PS51186"/>
    </source>
</evidence>
<dbReference type="EMBL" id="JACCBG010000001">
    <property type="protein sequence ID" value="NYD41275.1"/>
    <property type="molecule type" value="Genomic_DNA"/>
</dbReference>
<name>A0A7Y9JA17_9ACTN</name>